<evidence type="ECO:0000313" key="1">
    <source>
        <dbReference type="EMBL" id="AXA33873.1"/>
    </source>
</evidence>
<reference evidence="1 3" key="1">
    <citation type="submission" date="2017-06" db="EMBL/GenBank/DDBJ databases">
        <title>Complete genome of Francisella adeliensis.</title>
        <authorList>
            <person name="Vallesi A."/>
            <person name="Sjodin A."/>
        </authorList>
    </citation>
    <scope>NUCLEOTIDE SEQUENCE [LARGE SCALE GENOMIC DNA]</scope>
    <source>
        <strain evidence="1 3">FDC440</strain>
    </source>
</reference>
<organism evidence="1 3">
    <name type="scientific">Francisella adeliensis</name>
    <dbReference type="NCBI Taxonomy" id="2007306"/>
    <lineage>
        <taxon>Bacteria</taxon>
        <taxon>Pseudomonadati</taxon>
        <taxon>Pseudomonadota</taxon>
        <taxon>Gammaproteobacteria</taxon>
        <taxon>Thiotrichales</taxon>
        <taxon>Francisellaceae</taxon>
        <taxon>Francisella</taxon>
    </lineage>
</organism>
<reference evidence="2 4" key="2">
    <citation type="submission" date="2019-08" db="EMBL/GenBank/DDBJ databases">
        <title>Complete genome sequences of Francisella adeliensis (FSC1325 and FSC1326).</title>
        <authorList>
            <person name="Ohrman C."/>
            <person name="Uneklint I."/>
            <person name="Vallesi A."/>
            <person name="Karlsson L."/>
            <person name="Sjodin A."/>
        </authorList>
    </citation>
    <scope>NUCLEOTIDE SEQUENCE [LARGE SCALE GENOMIC DNA]</scope>
    <source>
        <strain evidence="2 4">FSC1325</strain>
    </source>
</reference>
<sequence length="120" mass="14131">MSKKYCVIKESQRMRTLLTIIKAHYESDNKDSLQEVNLEHVLNNVVNEDIKGIIKNAWRDLQITTGFEIRLLENNCKKSLINRLYKKTEDMSFIVTSTNDDFFSRIQDYSSQVELKLINI</sequence>
<dbReference type="AlphaFoldDB" id="A0A2Z4XZL6"/>
<evidence type="ECO:0000313" key="4">
    <source>
        <dbReference type="Proteomes" id="UP000681131"/>
    </source>
</evidence>
<keyword evidence="4" id="KW-1185">Reference proteome</keyword>
<accession>A0A2Z4XZL6</accession>
<name>A0A2Z4XZL6_9GAMM</name>
<dbReference type="OrthoDB" id="5604531at2"/>
<dbReference type="KEGG" id="fad:CDH04_05320"/>
<dbReference type="Proteomes" id="UP000681131">
    <property type="component" value="Chromosome"/>
</dbReference>
<proteinExistence type="predicted"/>
<dbReference type="EMBL" id="CP021781">
    <property type="protein sequence ID" value="AXA33873.1"/>
    <property type="molecule type" value="Genomic_DNA"/>
</dbReference>
<gene>
    <name evidence="1" type="ORF">CDH04_05320</name>
    <name evidence="2" type="ORF">FZC43_05325</name>
</gene>
<dbReference type="Proteomes" id="UP000251120">
    <property type="component" value="Chromosome"/>
</dbReference>
<dbReference type="RefSeq" id="WP_112870047.1">
    <property type="nucleotide sequence ID" value="NZ_CP021781.1"/>
</dbReference>
<evidence type="ECO:0000313" key="2">
    <source>
        <dbReference type="EMBL" id="QIW12110.1"/>
    </source>
</evidence>
<evidence type="ECO:0000313" key="3">
    <source>
        <dbReference type="Proteomes" id="UP000251120"/>
    </source>
</evidence>
<protein>
    <submittedName>
        <fullName evidence="1">Normocyte binding protein 2b</fullName>
    </submittedName>
</protein>
<dbReference type="EMBL" id="CP043424">
    <property type="protein sequence ID" value="QIW12110.1"/>
    <property type="molecule type" value="Genomic_DNA"/>
</dbReference>